<dbReference type="NCBIfam" id="TIGR00060">
    <property type="entry name" value="L18_bact"/>
    <property type="match status" value="1"/>
</dbReference>
<evidence type="ECO:0000256" key="1">
    <source>
        <dbReference type="ARBA" id="ARBA00007116"/>
    </source>
</evidence>
<keyword evidence="2 7" id="KW-0699">rRNA-binding</keyword>
<dbReference type="Proteomes" id="UP000319976">
    <property type="component" value="Chromosome"/>
</dbReference>
<dbReference type="EMBL" id="CP036316">
    <property type="protein sequence ID" value="QDT64594.1"/>
    <property type="molecule type" value="Genomic_DNA"/>
</dbReference>
<comment type="subunit">
    <text evidence="7">Part of the 50S ribosomal subunit; part of the 5S rRNA/L5/L18/L25 subcomplex. Contacts the 5S and 23S rRNAs.</text>
</comment>
<proteinExistence type="inferred from homology"/>
<dbReference type="Gene3D" id="3.30.420.100">
    <property type="match status" value="1"/>
</dbReference>
<sequence>MKIVKRLQKTRLRRTYRVRNRVRRDAHGRPRLSVFRSNKHIYAQIIDDVAGKTLVSASTMEKEIAGSGKYAGNVDAAKSVGKLLAERAKEKGIEAAVFDRGPYKYHGRIAALADAAREGGLKI</sequence>
<evidence type="ECO:0000256" key="5">
    <source>
        <dbReference type="ARBA" id="ARBA00023274"/>
    </source>
</evidence>
<dbReference type="AlphaFoldDB" id="A0A517T888"/>
<organism evidence="8 9">
    <name type="scientific">Calycomorphotria hydatis</name>
    <dbReference type="NCBI Taxonomy" id="2528027"/>
    <lineage>
        <taxon>Bacteria</taxon>
        <taxon>Pseudomonadati</taxon>
        <taxon>Planctomycetota</taxon>
        <taxon>Planctomycetia</taxon>
        <taxon>Planctomycetales</taxon>
        <taxon>Planctomycetaceae</taxon>
        <taxon>Calycomorphotria</taxon>
    </lineage>
</organism>
<dbReference type="GO" id="GO:0022625">
    <property type="term" value="C:cytosolic large ribosomal subunit"/>
    <property type="evidence" value="ECO:0007669"/>
    <property type="project" value="TreeGrafter"/>
</dbReference>
<dbReference type="InterPro" id="IPR057268">
    <property type="entry name" value="Ribosomal_L18"/>
</dbReference>
<evidence type="ECO:0000256" key="7">
    <source>
        <dbReference type="HAMAP-Rule" id="MF_01337"/>
    </source>
</evidence>
<keyword evidence="9" id="KW-1185">Reference proteome</keyword>
<gene>
    <name evidence="7 8" type="primary">rplR</name>
    <name evidence="8" type="ORF">V22_18290</name>
</gene>
<dbReference type="PANTHER" id="PTHR12899:SF3">
    <property type="entry name" value="LARGE RIBOSOMAL SUBUNIT PROTEIN UL18M"/>
    <property type="match status" value="1"/>
</dbReference>
<dbReference type="PANTHER" id="PTHR12899">
    <property type="entry name" value="39S RIBOSOMAL PROTEIN L18, MITOCHONDRIAL"/>
    <property type="match status" value="1"/>
</dbReference>
<evidence type="ECO:0000313" key="8">
    <source>
        <dbReference type="EMBL" id="QDT64594.1"/>
    </source>
</evidence>
<dbReference type="InterPro" id="IPR005484">
    <property type="entry name" value="Ribosomal_uL18_bac/plant/anim"/>
</dbReference>
<dbReference type="KEGG" id="chya:V22_18290"/>
<evidence type="ECO:0000256" key="3">
    <source>
        <dbReference type="ARBA" id="ARBA00022884"/>
    </source>
</evidence>
<accession>A0A517T888</accession>
<dbReference type="GO" id="GO:0006412">
    <property type="term" value="P:translation"/>
    <property type="evidence" value="ECO:0007669"/>
    <property type="project" value="UniProtKB-UniRule"/>
</dbReference>
<protein>
    <recommendedName>
        <fullName evidence="6 7">Large ribosomal subunit protein uL18</fullName>
    </recommendedName>
</protein>
<dbReference type="RefSeq" id="WP_145261891.1">
    <property type="nucleotide sequence ID" value="NZ_CP036316.1"/>
</dbReference>
<dbReference type="GO" id="GO:0008097">
    <property type="term" value="F:5S rRNA binding"/>
    <property type="evidence" value="ECO:0007669"/>
    <property type="project" value="TreeGrafter"/>
</dbReference>
<dbReference type="HAMAP" id="MF_01337_B">
    <property type="entry name" value="Ribosomal_uL18_B"/>
    <property type="match status" value="1"/>
</dbReference>
<reference evidence="8 9" key="1">
    <citation type="submission" date="2019-02" db="EMBL/GenBank/DDBJ databases">
        <title>Deep-cultivation of Planctomycetes and their phenomic and genomic characterization uncovers novel biology.</title>
        <authorList>
            <person name="Wiegand S."/>
            <person name="Jogler M."/>
            <person name="Boedeker C."/>
            <person name="Pinto D."/>
            <person name="Vollmers J."/>
            <person name="Rivas-Marin E."/>
            <person name="Kohn T."/>
            <person name="Peeters S.H."/>
            <person name="Heuer A."/>
            <person name="Rast P."/>
            <person name="Oberbeckmann S."/>
            <person name="Bunk B."/>
            <person name="Jeske O."/>
            <person name="Meyerdierks A."/>
            <person name="Storesund J.E."/>
            <person name="Kallscheuer N."/>
            <person name="Luecker S."/>
            <person name="Lage O.M."/>
            <person name="Pohl T."/>
            <person name="Merkel B.J."/>
            <person name="Hornburger P."/>
            <person name="Mueller R.-W."/>
            <person name="Bruemmer F."/>
            <person name="Labrenz M."/>
            <person name="Spormann A.M."/>
            <person name="Op den Camp H."/>
            <person name="Overmann J."/>
            <person name="Amann R."/>
            <person name="Jetten M.S.M."/>
            <person name="Mascher T."/>
            <person name="Medema M.H."/>
            <person name="Devos D.P."/>
            <person name="Kaster A.-K."/>
            <person name="Ovreas L."/>
            <person name="Rohde M."/>
            <person name="Galperin M.Y."/>
            <person name="Jogler C."/>
        </authorList>
    </citation>
    <scope>NUCLEOTIDE SEQUENCE [LARGE SCALE GENOMIC DNA]</scope>
    <source>
        <strain evidence="8 9">V22</strain>
    </source>
</reference>
<evidence type="ECO:0000256" key="4">
    <source>
        <dbReference type="ARBA" id="ARBA00022980"/>
    </source>
</evidence>
<comment type="similarity">
    <text evidence="1 7">Belongs to the universal ribosomal protein uL18 family.</text>
</comment>
<keyword evidence="4 7" id="KW-0689">Ribosomal protein</keyword>
<dbReference type="SUPFAM" id="SSF53137">
    <property type="entry name" value="Translational machinery components"/>
    <property type="match status" value="1"/>
</dbReference>
<keyword evidence="3 7" id="KW-0694">RNA-binding</keyword>
<dbReference type="GO" id="GO:0003735">
    <property type="term" value="F:structural constituent of ribosome"/>
    <property type="evidence" value="ECO:0007669"/>
    <property type="project" value="InterPro"/>
</dbReference>
<dbReference type="CDD" id="cd00432">
    <property type="entry name" value="Ribosomal_L18_L5e"/>
    <property type="match status" value="1"/>
</dbReference>
<comment type="function">
    <text evidence="7">This is one of the proteins that bind and probably mediate the attachment of the 5S RNA into the large ribosomal subunit, where it forms part of the central protuberance.</text>
</comment>
<evidence type="ECO:0000256" key="2">
    <source>
        <dbReference type="ARBA" id="ARBA00022730"/>
    </source>
</evidence>
<evidence type="ECO:0000256" key="6">
    <source>
        <dbReference type="ARBA" id="ARBA00035197"/>
    </source>
</evidence>
<dbReference type="InterPro" id="IPR004389">
    <property type="entry name" value="Ribosomal_uL18_bac-type"/>
</dbReference>
<keyword evidence="5 7" id="KW-0687">Ribonucleoprotein</keyword>
<dbReference type="Pfam" id="PF00861">
    <property type="entry name" value="Ribosomal_L18p"/>
    <property type="match status" value="1"/>
</dbReference>
<dbReference type="FunFam" id="3.30.420.100:FF:000001">
    <property type="entry name" value="50S ribosomal protein L18"/>
    <property type="match status" value="1"/>
</dbReference>
<name>A0A517T888_9PLAN</name>
<dbReference type="OrthoDB" id="9810939at2"/>
<evidence type="ECO:0000313" key="9">
    <source>
        <dbReference type="Proteomes" id="UP000319976"/>
    </source>
</evidence>